<dbReference type="RefSeq" id="WP_202096605.1">
    <property type="nucleotide sequence ID" value="NZ_CP061036.1"/>
</dbReference>
<sequence length="84" mass="9232">MNDKTEHPMNVWLFAGSSAIMALSVDRDGEGLPGEHGPWVRIRPVTLEHADEAEARALIREHGFCCFDASPSKAEDAIRCEADP</sequence>
<protein>
    <submittedName>
        <fullName evidence="1">Uncharacterized protein</fullName>
    </submittedName>
</protein>
<accession>A0A974NZ12</accession>
<keyword evidence="2" id="KW-1185">Reference proteome</keyword>
<geneLocation type="plasmid" evidence="1 2">
    <name>punnamed1</name>
</geneLocation>
<proteinExistence type="predicted"/>
<reference evidence="2" key="1">
    <citation type="submission" date="2020-09" db="EMBL/GenBank/DDBJ databases">
        <title>Sphingomonas sp., a new species isolated from pork steak.</title>
        <authorList>
            <person name="Heidler von Heilborn D."/>
        </authorList>
    </citation>
    <scope>NUCLEOTIDE SEQUENCE [LARGE SCALE GENOMIC DNA]</scope>
    <source>
        <plasmid evidence="2">punnamed1</plasmid>
    </source>
</reference>
<dbReference type="AlphaFoldDB" id="A0A974NZ12"/>
<organism evidence="1 2">
    <name type="scientific">Sphingomonas aliaeris</name>
    <dbReference type="NCBI Taxonomy" id="2759526"/>
    <lineage>
        <taxon>Bacteria</taxon>
        <taxon>Pseudomonadati</taxon>
        <taxon>Pseudomonadota</taxon>
        <taxon>Alphaproteobacteria</taxon>
        <taxon>Sphingomonadales</taxon>
        <taxon>Sphingomonadaceae</taxon>
        <taxon>Sphingomonas</taxon>
    </lineage>
</organism>
<gene>
    <name evidence="1" type="ORF">H5J25_18940</name>
</gene>
<dbReference type="KEGG" id="sari:H5J25_18940"/>
<keyword evidence="1" id="KW-0614">Plasmid</keyword>
<name>A0A974NZ12_9SPHN</name>
<evidence type="ECO:0000313" key="2">
    <source>
        <dbReference type="Proteomes" id="UP000595894"/>
    </source>
</evidence>
<dbReference type="Proteomes" id="UP000595894">
    <property type="component" value="Plasmid punnamed1"/>
</dbReference>
<dbReference type="EMBL" id="CP061036">
    <property type="protein sequence ID" value="QQV79327.1"/>
    <property type="molecule type" value="Genomic_DNA"/>
</dbReference>
<evidence type="ECO:0000313" key="1">
    <source>
        <dbReference type="EMBL" id="QQV79327.1"/>
    </source>
</evidence>